<dbReference type="AlphaFoldDB" id="A0A5M6CAU7"/>
<dbReference type="EMBL" id="VWSH01000004">
    <property type="protein sequence ID" value="KAA5532296.1"/>
    <property type="molecule type" value="Genomic_DNA"/>
</dbReference>
<dbReference type="Proteomes" id="UP000323632">
    <property type="component" value="Unassembled WGS sequence"/>
</dbReference>
<evidence type="ECO:0000313" key="1">
    <source>
        <dbReference type="EMBL" id="KAA5532296.1"/>
    </source>
</evidence>
<evidence type="ECO:0000313" key="2">
    <source>
        <dbReference type="Proteomes" id="UP000323632"/>
    </source>
</evidence>
<sequence>MERRDLPKVELTRLLADLSTSSCRSISFHNMTSVEMTVCTQILIACYKPKSPGMRIYGMSRSIMFIVAMMLLFRATEVDAQGLDNTGTERSIASEKYIRLNYSNDYFTATDFYLTQAMQLEWVLPAFSKIPVYKIIYRPANSEVRYGLSLEHNAYTPVHYETAVIQKDDRPFAACFFLNMFAISTNSNTHQRVRTELSAGVIGKSAFGEGMQTFIHEHIGNAIPHGWVNQVRNDVILNYSIAYQKQIFAISDILNLTADATARLGTLSTKANIGITLMAGRFNNPFASVRLMGKKFQLYAYDHPEINAVGYDATLQGGLFNHSSPYTISTSDVTRFVFRNNWGFVLQTGRLYLEYYQSYMTKEFNTGMDFHNGGIQIGFAF</sequence>
<organism evidence="1 2">
    <name type="scientific">Taibaiella lutea</name>
    <dbReference type="NCBI Taxonomy" id="2608001"/>
    <lineage>
        <taxon>Bacteria</taxon>
        <taxon>Pseudomonadati</taxon>
        <taxon>Bacteroidota</taxon>
        <taxon>Chitinophagia</taxon>
        <taxon>Chitinophagales</taxon>
        <taxon>Chitinophagaceae</taxon>
        <taxon>Taibaiella</taxon>
    </lineage>
</organism>
<dbReference type="InterPro" id="IPR037107">
    <property type="entry name" value="Put_OMP_sf"/>
</dbReference>
<keyword evidence="2" id="KW-1185">Reference proteome</keyword>
<dbReference type="InterPro" id="IPR018707">
    <property type="entry name" value="LpxR"/>
</dbReference>
<proteinExistence type="predicted"/>
<protein>
    <submittedName>
        <fullName evidence="1">Lipid A deacylase LpxR family protein</fullName>
    </submittedName>
</protein>
<gene>
    <name evidence="1" type="ORF">F0919_16000</name>
</gene>
<name>A0A5M6CAU7_9BACT</name>
<dbReference type="Gene3D" id="2.40.128.140">
    <property type="entry name" value="Outer membrane protein"/>
    <property type="match status" value="1"/>
</dbReference>
<dbReference type="Pfam" id="PF09982">
    <property type="entry name" value="LpxR"/>
    <property type="match status" value="1"/>
</dbReference>
<accession>A0A5M6CAU7</accession>
<reference evidence="1 2" key="1">
    <citation type="submission" date="2019-09" db="EMBL/GenBank/DDBJ databases">
        <title>Genome sequence and assembly of Taibaiella sp.</title>
        <authorList>
            <person name="Chhetri G."/>
        </authorList>
    </citation>
    <scope>NUCLEOTIDE SEQUENCE [LARGE SCALE GENOMIC DNA]</scope>
    <source>
        <strain evidence="1 2">KVB11</strain>
    </source>
</reference>
<comment type="caution">
    <text evidence="1">The sequence shown here is derived from an EMBL/GenBank/DDBJ whole genome shotgun (WGS) entry which is preliminary data.</text>
</comment>